<dbReference type="Proteomes" id="UP001055940">
    <property type="component" value="Chromosome"/>
</dbReference>
<dbReference type="EMBL" id="CP099837">
    <property type="protein sequence ID" value="USY17382.1"/>
    <property type="molecule type" value="Genomic_DNA"/>
</dbReference>
<reference evidence="2" key="1">
    <citation type="submission" date="2022-06" db="EMBL/GenBank/DDBJ databases">
        <authorList>
            <person name="Ping M."/>
        </authorList>
    </citation>
    <scope>NUCLEOTIDE SEQUENCE</scope>
    <source>
        <strain evidence="2">JCM11759T</strain>
    </source>
</reference>
<evidence type="ECO:0000313" key="3">
    <source>
        <dbReference type="Proteomes" id="UP001055940"/>
    </source>
</evidence>
<evidence type="ECO:0000313" key="2">
    <source>
        <dbReference type="EMBL" id="USY17382.1"/>
    </source>
</evidence>
<feature type="region of interest" description="Disordered" evidence="1">
    <location>
        <begin position="104"/>
        <end position="124"/>
    </location>
</feature>
<accession>A0ABY5D2H3</accession>
<keyword evidence="3" id="KW-1185">Reference proteome</keyword>
<dbReference type="RefSeq" id="WP_254416955.1">
    <property type="nucleotide sequence ID" value="NZ_BAAAJB010000019.1"/>
</dbReference>
<evidence type="ECO:0000256" key="1">
    <source>
        <dbReference type="SAM" id="MobiDB-lite"/>
    </source>
</evidence>
<gene>
    <name evidence="2" type="ORF">NE857_18735</name>
</gene>
<protein>
    <submittedName>
        <fullName evidence="2">Uncharacterized protein</fullName>
    </submittedName>
</protein>
<name>A0ABY5D2H3_9ACTN</name>
<sequence length="152" mass="16245">MKRSADTVRKWCEIILGQLGNPRVFALDVDEVDDVNTLILGSDTIPGPTLRALSEKAPGAAESGVLTFVSLHPSGSGSGVRLPDSLPEHQVVLMLAEQLQEEVWESSQGEAVPECPGHQHPARADAVDEVPSWVCPREGKVLRPILSADPPA</sequence>
<organism evidence="2 3">
    <name type="scientific">Nocardiopsis exhalans</name>
    <dbReference type="NCBI Taxonomy" id="163604"/>
    <lineage>
        <taxon>Bacteria</taxon>
        <taxon>Bacillati</taxon>
        <taxon>Actinomycetota</taxon>
        <taxon>Actinomycetes</taxon>
        <taxon>Streptosporangiales</taxon>
        <taxon>Nocardiopsidaceae</taxon>
        <taxon>Nocardiopsis</taxon>
    </lineage>
</organism>
<proteinExistence type="predicted"/>